<sequence>MSSGELYRRAFILRRPLPTPSFKGPSLNERQIQDDADDEPGGRSATAGSPPTTELINEGLTRTLASIKEPAYSSAENGDVRSIFLDPCLITPAHATSRIPRSKTFLASYSNTGASALLDRVTRVKLYLQDLACYLPVSTPTPPDPYPVRVVLEFNIVTSIPDGLLTPPTTLRGLFIHTAGFVHENIHPETIIVLSGSSGGDHKATDNDK</sequence>
<dbReference type="AlphaFoldDB" id="A0A319DW29"/>
<dbReference type="STRING" id="1448318.A0A319DW29"/>
<dbReference type="VEuPathDB" id="FungiDB:BO78DRAFT_422919"/>
<protein>
    <submittedName>
        <fullName evidence="2">Uncharacterized protein</fullName>
    </submittedName>
</protein>
<evidence type="ECO:0000313" key="3">
    <source>
        <dbReference type="Proteomes" id="UP000248423"/>
    </source>
</evidence>
<proteinExistence type="predicted"/>
<keyword evidence="3" id="KW-1185">Reference proteome</keyword>
<feature type="region of interest" description="Disordered" evidence="1">
    <location>
        <begin position="17"/>
        <end position="55"/>
    </location>
</feature>
<reference evidence="2 3" key="1">
    <citation type="submission" date="2018-02" db="EMBL/GenBank/DDBJ databases">
        <title>The genomes of Aspergillus section Nigri reveals drivers in fungal speciation.</title>
        <authorList>
            <consortium name="DOE Joint Genome Institute"/>
            <person name="Vesth T.C."/>
            <person name="Nybo J."/>
            <person name="Theobald S."/>
            <person name="Brandl J."/>
            <person name="Frisvad J.C."/>
            <person name="Nielsen K.F."/>
            <person name="Lyhne E.K."/>
            <person name="Kogle M.E."/>
            <person name="Kuo A."/>
            <person name="Riley R."/>
            <person name="Clum A."/>
            <person name="Nolan M."/>
            <person name="Lipzen A."/>
            <person name="Salamov A."/>
            <person name="Henrissat B."/>
            <person name="Wiebenga A."/>
            <person name="De vries R.P."/>
            <person name="Grigoriev I.V."/>
            <person name="Mortensen U.H."/>
            <person name="Andersen M.R."/>
            <person name="Baker S.E."/>
        </authorList>
    </citation>
    <scope>NUCLEOTIDE SEQUENCE [LARGE SCALE GENOMIC DNA]</scope>
    <source>
        <strain evidence="2 3">CBS 121057</strain>
    </source>
</reference>
<accession>A0A319DW29</accession>
<dbReference type="EMBL" id="KZ826402">
    <property type="protein sequence ID" value="PYI02001.1"/>
    <property type="molecule type" value="Genomic_DNA"/>
</dbReference>
<dbReference type="OrthoDB" id="1911848at2759"/>
<gene>
    <name evidence="2" type="ORF">BO78DRAFT_422919</name>
</gene>
<organism evidence="2 3">
    <name type="scientific">Aspergillus sclerotiicarbonarius (strain CBS 121057 / IBT 28362)</name>
    <dbReference type="NCBI Taxonomy" id="1448318"/>
    <lineage>
        <taxon>Eukaryota</taxon>
        <taxon>Fungi</taxon>
        <taxon>Dikarya</taxon>
        <taxon>Ascomycota</taxon>
        <taxon>Pezizomycotina</taxon>
        <taxon>Eurotiomycetes</taxon>
        <taxon>Eurotiomycetidae</taxon>
        <taxon>Eurotiales</taxon>
        <taxon>Aspergillaceae</taxon>
        <taxon>Aspergillus</taxon>
        <taxon>Aspergillus subgen. Circumdati</taxon>
    </lineage>
</organism>
<feature type="compositionally biased region" description="Polar residues" evidence="1">
    <location>
        <begin position="46"/>
        <end position="55"/>
    </location>
</feature>
<evidence type="ECO:0000256" key="1">
    <source>
        <dbReference type="SAM" id="MobiDB-lite"/>
    </source>
</evidence>
<name>A0A319DW29_ASPSB</name>
<dbReference type="Proteomes" id="UP000248423">
    <property type="component" value="Unassembled WGS sequence"/>
</dbReference>
<evidence type="ECO:0000313" key="2">
    <source>
        <dbReference type="EMBL" id="PYI02001.1"/>
    </source>
</evidence>